<dbReference type="AlphaFoldDB" id="A0A1M6NWS8"/>
<gene>
    <name evidence="2" type="ORF">SAMN02745243_01945</name>
</gene>
<feature type="transmembrane region" description="Helical" evidence="1">
    <location>
        <begin position="157"/>
        <end position="177"/>
    </location>
</feature>
<feature type="transmembrane region" description="Helical" evidence="1">
    <location>
        <begin position="57"/>
        <end position="73"/>
    </location>
</feature>
<feature type="transmembrane region" description="Helical" evidence="1">
    <location>
        <begin position="6"/>
        <end position="26"/>
    </location>
</feature>
<dbReference type="RefSeq" id="WP_073109294.1">
    <property type="nucleotide sequence ID" value="NZ_FQZY01000025.1"/>
</dbReference>
<dbReference type="Proteomes" id="UP000184301">
    <property type="component" value="Unassembled WGS sequence"/>
</dbReference>
<protein>
    <submittedName>
        <fullName evidence="2">Uncharacterized protein</fullName>
    </submittedName>
</protein>
<evidence type="ECO:0000313" key="3">
    <source>
        <dbReference type="Proteomes" id="UP000184301"/>
    </source>
</evidence>
<feature type="transmembrane region" description="Helical" evidence="1">
    <location>
        <begin position="85"/>
        <end position="102"/>
    </location>
</feature>
<sequence length="261" mass="30695">MISVYLSIIISFIGGYYMGQLLSSFVSLRPNRLLRFLVYFSLGLLSNTVIFNRDIVNITYAYIALCLVLLIGYRGPLLHKFSASVILYLFVPAFNYMLYYLWFPGWIHLRTSPIHNNFLVIWLTFSRPLLIVLLWYGIYRLFYQRIQTLRVYASTRIWILLDIISFGPLLLSGYIIVTTSDKMQPYSMFIMAVSILTEIGILYLVAYMAESMRLTIENKNLKVQQEYYHELEQNQLQIRKLRHDMNNHLGIIGEYVNYIGN</sequence>
<dbReference type="EMBL" id="FQZY01000025">
    <property type="protein sequence ID" value="SHK00136.1"/>
    <property type="molecule type" value="Genomic_DNA"/>
</dbReference>
<keyword evidence="1" id="KW-1133">Transmembrane helix</keyword>
<keyword evidence="3" id="KW-1185">Reference proteome</keyword>
<keyword evidence="1" id="KW-0472">Membrane</keyword>
<feature type="transmembrane region" description="Helical" evidence="1">
    <location>
        <begin position="114"/>
        <end position="136"/>
    </location>
</feature>
<dbReference type="OrthoDB" id="3173688at2"/>
<dbReference type="STRING" id="1121950.SAMN02745243_01945"/>
<proteinExistence type="predicted"/>
<reference evidence="2 3" key="1">
    <citation type="submission" date="2016-11" db="EMBL/GenBank/DDBJ databases">
        <authorList>
            <person name="Jaros S."/>
            <person name="Januszkiewicz K."/>
            <person name="Wedrychowicz H."/>
        </authorList>
    </citation>
    <scope>NUCLEOTIDE SEQUENCE [LARGE SCALE GENOMIC DNA]</scope>
    <source>
        <strain evidence="2 3">DSM 15480</strain>
    </source>
</reference>
<organism evidence="2 3">
    <name type="scientific">Hespellia stercorisuis DSM 15480</name>
    <dbReference type="NCBI Taxonomy" id="1121950"/>
    <lineage>
        <taxon>Bacteria</taxon>
        <taxon>Bacillati</taxon>
        <taxon>Bacillota</taxon>
        <taxon>Clostridia</taxon>
        <taxon>Lachnospirales</taxon>
        <taxon>Lachnospiraceae</taxon>
        <taxon>Hespellia</taxon>
    </lineage>
</organism>
<feature type="transmembrane region" description="Helical" evidence="1">
    <location>
        <begin position="189"/>
        <end position="209"/>
    </location>
</feature>
<evidence type="ECO:0000313" key="2">
    <source>
        <dbReference type="EMBL" id="SHK00136.1"/>
    </source>
</evidence>
<accession>A0A1M6NWS8</accession>
<evidence type="ECO:0000256" key="1">
    <source>
        <dbReference type="SAM" id="Phobius"/>
    </source>
</evidence>
<feature type="transmembrane region" description="Helical" evidence="1">
    <location>
        <begin position="33"/>
        <end position="51"/>
    </location>
</feature>
<keyword evidence="1" id="KW-0812">Transmembrane</keyword>
<name>A0A1M6NWS8_9FIRM</name>